<feature type="region of interest" description="Disordered" evidence="1">
    <location>
        <begin position="445"/>
        <end position="470"/>
    </location>
</feature>
<dbReference type="AlphaFoldDB" id="A0A9Q8UTD8"/>
<feature type="compositionally biased region" description="Low complexity" evidence="1">
    <location>
        <begin position="800"/>
        <end position="816"/>
    </location>
</feature>
<organism evidence="2 3">
    <name type="scientific">Passalora fulva</name>
    <name type="common">Tomato leaf mold</name>
    <name type="synonym">Cladosporium fulvum</name>
    <dbReference type="NCBI Taxonomy" id="5499"/>
    <lineage>
        <taxon>Eukaryota</taxon>
        <taxon>Fungi</taxon>
        <taxon>Dikarya</taxon>
        <taxon>Ascomycota</taxon>
        <taxon>Pezizomycotina</taxon>
        <taxon>Dothideomycetes</taxon>
        <taxon>Dothideomycetidae</taxon>
        <taxon>Mycosphaerellales</taxon>
        <taxon>Mycosphaerellaceae</taxon>
        <taxon>Fulvia</taxon>
    </lineage>
</organism>
<dbReference type="Proteomes" id="UP000756132">
    <property type="component" value="Chromosome 9"/>
</dbReference>
<evidence type="ECO:0000313" key="2">
    <source>
        <dbReference type="EMBL" id="UJO21687.1"/>
    </source>
</evidence>
<accession>A0A9Q8UTD8</accession>
<feature type="compositionally biased region" description="Polar residues" evidence="1">
    <location>
        <begin position="309"/>
        <end position="327"/>
    </location>
</feature>
<feature type="compositionally biased region" description="Polar residues" evidence="1">
    <location>
        <begin position="445"/>
        <end position="457"/>
    </location>
</feature>
<keyword evidence="3" id="KW-1185">Reference proteome</keyword>
<dbReference type="EMBL" id="CP090171">
    <property type="protein sequence ID" value="UJO21687.1"/>
    <property type="molecule type" value="Genomic_DNA"/>
</dbReference>
<sequence length="838" mass="86595">MTTIINESTILPNASTTILCDGYPRIEANVTSYTNTYTLTAQASTRTYVPPPCNTGCVTCDIPSKACTKLWSSYNVCTDRSECPYSPACERPTNTKCTATRRPACTFTAGPVRLVYFPVETAGDRLCGNHSALTRPSNTTTPSPVTTIEAYGTTFTSGTAYISFADLAAVDQCGATTGTPMSNFFLPLPSSEVSSMCGGELNAFFQGPTSTQLNFADLIPPIATDIYKCQPQCSWGLPDSWKLACPVIYDDYKPMLAYPTQVAQIQPEWADCGFNPDTYKRYQKEQYYLFDPPIALSQAAEVVKPTAPSPAQTAHKTESAVVQTGKTAPSAEETVASTPVGPIPSDVESDSSDPKEQAPEDEQPDEQVHTAPQEQQSTGDGQEPHQQEGIGQPQASDNEDETPGVEAGPAPEPAPIGPSTALGPPDLSVLDEALSKALEAATVTFDQPQNLESSSGDASIPVPEQDEPPNDAFVPAGLSVLNEALDPARTSGISPASAGAGTVSSVQNDGQAPPGSVIAVLPAAPAVMTVSRSGLDVVVNVQIIESGASATIDGQMLSVNLDGSGVVFDGSSTVVLADGLVTRVTAAAQDPVTVIRIGSAYFADGQILSHGQATNIDGQILSVLPAGAELVVDGTTLLPSSFQTAVTAAPLGSVTVFRSGSEYIVNGQTFTTEGTLDIDGVIATLLLGGDGLVYRTSALSLAPGDATTLATAHGPSEFEIARSGSIVVVDGHTLSAGQATIIGGQSVLNFEGGSGIVIGSRTISLADQATTTVKIDRETTATSLADDGVVTTRPSVTPHTGTTASAIASTSSGDGSRSSRDCGTVILIGMMALIVVSW</sequence>
<dbReference type="KEGG" id="ffu:CLAFUR5_09302"/>
<reference evidence="2" key="2">
    <citation type="journal article" date="2022" name="Microb. Genom.">
        <title>A chromosome-scale genome assembly of the tomato pathogen Cladosporium fulvum reveals a compartmentalized genome architecture and the presence of a dispensable chromosome.</title>
        <authorList>
            <person name="Zaccaron A.Z."/>
            <person name="Chen L.H."/>
            <person name="Samaras A."/>
            <person name="Stergiopoulos I."/>
        </authorList>
    </citation>
    <scope>NUCLEOTIDE SEQUENCE</scope>
    <source>
        <strain evidence="2">Race5_Kim</strain>
    </source>
</reference>
<feature type="region of interest" description="Disordered" evidence="1">
    <location>
        <begin position="491"/>
        <end position="511"/>
    </location>
</feature>
<feature type="region of interest" description="Disordered" evidence="1">
    <location>
        <begin position="794"/>
        <end position="819"/>
    </location>
</feature>
<name>A0A9Q8UTD8_PASFU</name>
<feature type="region of interest" description="Disordered" evidence="1">
    <location>
        <begin position="306"/>
        <end position="427"/>
    </location>
</feature>
<reference evidence="2" key="1">
    <citation type="submission" date="2021-12" db="EMBL/GenBank/DDBJ databases">
        <authorList>
            <person name="Zaccaron A."/>
            <person name="Stergiopoulos I."/>
        </authorList>
    </citation>
    <scope>NUCLEOTIDE SEQUENCE</scope>
    <source>
        <strain evidence="2">Race5_Kim</strain>
    </source>
</reference>
<dbReference type="GeneID" id="71989180"/>
<protein>
    <submittedName>
        <fullName evidence="2">Uncharacterized protein</fullName>
    </submittedName>
</protein>
<gene>
    <name evidence="2" type="ORF">CLAFUR5_09302</name>
</gene>
<evidence type="ECO:0000313" key="3">
    <source>
        <dbReference type="Proteomes" id="UP000756132"/>
    </source>
</evidence>
<proteinExistence type="predicted"/>
<feature type="compositionally biased region" description="Polar residues" evidence="1">
    <location>
        <begin position="370"/>
        <end position="380"/>
    </location>
</feature>
<dbReference type="OrthoDB" id="3944128at2759"/>
<evidence type="ECO:0000256" key="1">
    <source>
        <dbReference type="SAM" id="MobiDB-lite"/>
    </source>
</evidence>
<dbReference type="RefSeq" id="XP_047766053.1">
    <property type="nucleotide sequence ID" value="XM_047908450.1"/>
</dbReference>